<feature type="compositionally biased region" description="Pro residues" evidence="1">
    <location>
        <begin position="122"/>
        <end position="149"/>
    </location>
</feature>
<accession>A0A4S8NRS3</accession>
<dbReference type="RefSeq" id="WP_136560844.1">
    <property type="nucleotide sequence ID" value="NZ_BAABLS010000004.1"/>
</dbReference>
<proteinExistence type="predicted"/>
<keyword evidence="2" id="KW-1133">Transmembrane helix</keyword>
<dbReference type="AlphaFoldDB" id="A0A4S8NRS3"/>
<sequence length="416" mass="43108">MKLHESLAELAHDHGHGLFRDAAAFRGSLDDYLDEGQASSGTINLLTDAVRLGALDGMLSMLDSGANPADAVDSAGQRLARDRGSADVRGCQWALAVLGFALGRVPEGLVTGLDPDASTASPPQPTMPSSYPPAPPVQSPVPPPLPPVVSPAHQPVAPSTHVASPPVGNGYGAAPHGAGWSQPTPPGATPKRTGLIVGIVVAALVLIVGGIVAIIALTSGDDSDGRTDDRSSSSASPSESSATESPTEIETSSGPVEVPDLGGETFDGVGYRVGFPEGWQDGTEEFKSTNPNVTTLDKVFIWGRTFNSARGNIIVEIQSSYGNTDPDELKDTWKQALVLGDSTATITDGPDTEIDGQRALTVDISRTNDGGVTVTQRSVLVISGPTGYSITVSLKEGDEGVLDEFEKVLGAWRWTD</sequence>
<keyword evidence="2" id="KW-0812">Transmembrane</keyword>
<evidence type="ECO:0000256" key="2">
    <source>
        <dbReference type="SAM" id="Phobius"/>
    </source>
</evidence>
<protein>
    <submittedName>
        <fullName evidence="3">Uncharacterized protein</fullName>
    </submittedName>
</protein>
<dbReference type="OrthoDB" id="3769400at2"/>
<evidence type="ECO:0000256" key="1">
    <source>
        <dbReference type="SAM" id="MobiDB-lite"/>
    </source>
</evidence>
<name>A0A4S8NRS3_9ACTN</name>
<feature type="region of interest" description="Disordered" evidence="1">
    <location>
        <begin position="219"/>
        <end position="263"/>
    </location>
</feature>
<evidence type="ECO:0000313" key="3">
    <source>
        <dbReference type="EMBL" id="THV18129.1"/>
    </source>
</evidence>
<reference evidence="3 4" key="1">
    <citation type="journal article" date="2009" name="Int. J. Syst. Evol. Microbiol.">
        <title>Nocardioides caeni sp. nov., isolated from wastewater.</title>
        <authorList>
            <person name="Yoon J.H."/>
            <person name="Kang S.J."/>
            <person name="Park S."/>
            <person name="Kim W."/>
            <person name="Oh T.K."/>
        </authorList>
    </citation>
    <scope>NUCLEOTIDE SEQUENCE [LARGE SCALE GENOMIC DNA]</scope>
    <source>
        <strain evidence="3 4">DSM 23134</strain>
    </source>
</reference>
<feature type="compositionally biased region" description="Low complexity" evidence="1">
    <location>
        <begin position="232"/>
        <end position="253"/>
    </location>
</feature>
<organism evidence="3 4">
    <name type="scientific">Nocardioides caeni</name>
    <dbReference type="NCBI Taxonomy" id="574700"/>
    <lineage>
        <taxon>Bacteria</taxon>
        <taxon>Bacillati</taxon>
        <taxon>Actinomycetota</taxon>
        <taxon>Actinomycetes</taxon>
        <taxon>Propionibacteriales</taxon>
        <taxon>Nocardioidaceae</taxon>
        <taxon>Nocardioides</taxon>
    </lineage>
</organism>
<keyword evidence="4" id="KW-1185">Reference proteome</keyword>
<feature type="transmembrane region" description="Helical" evidence="2">
    <location>
        <begin position="195"/>
        <end position="217"/>
    </location>
</feature>
<comment type="caution">
    <text evidence="3">The sequence shown here is derived from an EMBL/GenBank/DDBJ whole genome shotgun (WGS) entry which is preliminary data.</text>
</comment>
<gene>
    <name evidence="3" type="ORF">E9934_00250</name>
</gene>
<dbReference type="EMBL" id="STGW01000001">
    <property type="protein sequence ID" value="THV18129.1"/>
    <property type="molecule type" value="Genomic_DNA"/>
</dbReference>
<dbReference type="Proteomes" id="UP000307087">
    <property type="component" value="Unassembled WGS sequence"/>
</dbReference>
<keyword evidence="2" id="KW-0472">Membrane</keyword>
<evidence type="ECO:0000313" key="4">
    <source>
        <dbReference type="Proteomes" id="UP000307087"/>
    </source>
</evidence>
<feature type="region of interest" description="Disordered" evidence="1">
    <location>
        <begin position="112"/>
        <end position="186"/>
    </location>
</feature>